<dbReference type="InterPro" id="IPR027417">
    <property type="entry name" value="P-loop_NTPase"/>
</dbReference>
<dbReference type="SUPFAM" id="SSF48452">
    <property type="entry name" value="TPR-like"/>
    <property type="match status" value="2"/>
</dbReference>
<dbReference type="SUPFAM" id="SSF52540">
    <property type="entry name" value="P-loop containing nucleoside triphosphate hydrolases"/>
    <property type="match status" value="1"/>
</dbReference>
<dbReference type="Pfam" id="PF06985">
    <property type="entry name" value="HET"/>
    <property type="match status" value="1"/>
</dbReference>
<dbReference type="SMART" id="SM00028">
    <property type="entry name" value="TPR"/>
    <property type="match status" value="5"/>
</dbReference>
<dbReference type="PANTHER" id="PTHR10622:SF11">
    <property type="entry name" value="HET-DOMAIN-CONTAINING PROTEIN"/>
    <property type="match status" value="1"/>
</dbReference>
<evidence type="ECO:0000259" key="2">
    <source>
        <dbReference type="Pfam" id="PF00931"/>
    </source>
</evidence>
<dbReference type="InterPro" id="IPR010730">
    <property type="entry name" value="HET"/>
</dbReference>
<feature type="transmembrane region" description="Helical" evidence="1">
    <location>
        <begin position="213"/>
        <end position="229"/>
    </location>
</feature>
<evidence type="ECO:0000259" key="3">
    <source>
        <dbReference type="Pfam" id="PF06985"/>
    </source>
</evidence>
<dbReference type="Gene3D" id="3.40.50.300">
    <property type="entry name" value="P-loop containing nucleotide triphosphate hydrolases"/>
    <property type="match status" value="1"/>
</dbReference>
<gene>
    <name evidence="4" type="ORF">COCVIDRAFT_97607</name>
</gene>
<dbReference type="HOGENOM" id="CLU_000288_125_4_1"/>
<dbReference type="GeneID" id="26260437"/>
<dbReference type="OrthoDB" id="1658288at2759"/>
<keyword evidence="5" id="KW-1185">Reference proteome</keyword>
<dbReference type="AlphaFoldDB" id="W7ENY5"/>
<dbReference type="Pfam" id="PF13424">
    <property type="entry name" value="TPR_12"/>
    <property type="match status" value="2"/>
</dbReference>
<accession>W7ENY5</accession>
<dbReference type="GO" id="GO:0043531">
    <property type="term" value="F:ADP binding"/>
    <property type="evidence" value="ECO:0007669"/>
    <property type="project" value="InterPro"/>
</dbReference>
<name>W7ENY5_BIPV3</name>
<sequence>MRLLKSSITGSGFELASFNDDLTPPYAILSHTWTENQEVTYDELLKGTGTDKDGYAKIRFCGERAAADGLEYFWVDTCCINKATSDELSTAINSIFRWYQRAAKCYVLLADVSVPEEVARTETSDISWEQAFQRSRWFTRGWTLQELLAPTRVEFFSRDGKWLGNKMSLEQEIHKVTGVPVEALRGHSLTKFSIEERMSWSAKRTTTIKEDKVYCLLGIFGVFLALIYGEGEGYAALRLKEEIQKRQQTSKKADLQDTSAVLSLPFPRNERFAGRESELQSIRQALISPDTHQWLTIYGLGGCGKSALALEFAYRAFADQASRLVFWVPAISQESFELAYRDIGTQLRIPGIDDANADFKRLVSDELSSGKLGNWLMIVDNADDSEVLLGIGKKATTPARLIDYVPRGTGGSVLLTTRNRKAATDLTPNNVLELNDMEKVEAKQLFVRRINNQALLNDETAVDALVETLTGLPLAIVQAAAFINQNEMPVSEYASLLHDAGTKAELFSEQFEDPTRYRDMDSTVAKTWHISFEQIQRQDPLAAEYLSFIGCIDRIGIPRSLLPPGESAVRQTKAIGTLTGYAFITERRQNVPESSTEKLFDMHRLVHMALIWWLEGHGKREEWAGIAAARAQELVPYGDHGSKETLSIYLPHAMYLAELVDLVDDSIRASLLTRIGQYQETLGLYRLAATAQRTALSLRKKRLAITEKLFGPEHPTTLASIQNLASMLSRKNRHTEAEAMYQKVLNINKKILGPTHPSTLDSMNNMAEVLKGQGKYTEAETMHRQTFERRENLLGPENPDTLDSMYNLAVVLYHQGRYTEAEVMYRQTLEGRENVLGPDHPHTLTNLSDLAQCLMEQGKYAEAEKMNRQVLERRKNLLGPVHVDTLTSVSNLAICLRKQGLMSEALPVLRRALTGYTAVLGKAHPDTVSCRKDYNNLLELQGGERIEEGGQRRMHRSTRSWPFFSGVFRRISS</sequence>
<dbReference type="InterPro" id="IPR019734">
    <property type="entry name" value="TPR_rpt"/>
</dbReference>
<dbReference type="RefSeq" id="XP_014557312.1">
    <property type="nucleotide sequence ID" value="XM_014701826.1"/>
</dbReference>
<evidence type="ECO:0000313" key="5">
    <source>
        <dbReference type="Proteomes" id="UP000054337"/>
    </source>
</evidence>
<keyword evidence="1" id="KW-0472">Membrane</keyword>
<dbReference type="InterPro" id="IPR002182">
    <property type="entry name" value="NB-ARC"/>
</dbReference>
<dbReference type="InterPro" id="IPR011990">
    <property type="entry name" value="TPR-like_helical_dom_sf"/>
</dbReference>
<dbReference type="NCBIfam" id="NF040586">
    <property type="entry name" value="FxSxx_TPR"/>
    <property type="match status" value="1"/>
</dbReference>
<dbReference type="Pfam" id="PF13374">
    <property type="entry name" value="TPR_10"/>
    <property type="match status" value="1"/>
</dbReference>
<protein>
    <submittedName>
        <fullName evidence="4">Uncharacterized protein</fullName>
    </submittedName>
</protein>
<dbReference type="PANTHER" id="PTHR10622">
    <property type="entry name" value="HET DOMAIN-CONTAINING PROTEIN"/>
    <property type="match status" value="1"/>
</dbReference>
<dbReference type="Gene3D" id="1.25.40.10">
    <property type="entry name" value="Tetratricopeptide repeat domain"/>
    <property type="match status" value="2"/>
</dbReference>
<evidence type="ECO:0000313" key="4">
    <source>
        <dbReference type="EMBL" id="EUN27715.1"/>
    </source>
</evidence>
<feature type="domain" description="NB-ARC" evidence="2">
    <location>
        <begin position="276"/>
        <end position="450"/>
    </location>
</feature>
<evidence type="ECO:0000256" key="1">
    <source>
        <dbReference type="SAM" id="Phobius"/>
    </source>
</evidence>
<dbReference type="Pfam" id="PF00931">
    <property type="entry name" value="NB-ARC"/>
    <property type="match status" value="1"/>
</dbReference>
<keyword evidence="1" id="KW-1133">Transmembrane helix</keyword>
<feature type="domain" description="Heterokaryon incompatibility" evidence="3">
    <location>
        <begin position="26"/>
        <end position="113"/>
    </location>
</feature>
<dbReference type="Proteomes" id="UP000054337">
    <property type="component" value="Unassembled WGS sequence"/>
</dbReference>
<reference evidence="4 5" key="1">
    <citation type="journal article" date="2013" name="PLoS Genet.">
        <title>Comparative genome structure, secondary metabolite, and effector coding capacity across Cochliobolus pathogens.</title>
        <authorList>
            <person name="Condon B.J."/>
            <person name="Leng Y."/>
            <person name="Wu D."/>
            <person name="Bushley K.E."/>
            <person name="Ohm R.A."/>
            <person name="Otillar R."/>
            <person name="Martin J."/>
            <person name="Schackwitz W."/>
            <person name="Grimwood J."/>
            <person name="MohdZainudin N."/>
            <person name="Xue C."/>
            <person name="Wang R."/>
            <person name="Manning V.A."/>
            <person name="Dhillon B."/>
            <person name="Tu Z.J."/>
            <person name="Steffenson B.J."/>
            <person name="Salamov A."/>
            <person name="Sun H."/>
            <person name="Lowry S."/>
            <person name="LaButti K."/>
            <person name="Han J."/>
            <person name="Copeland A."/>
            <person name="Lindquist E."/>
            <person name="Barry K."/>
            <person name="Schmutz J."/>
            <person name="Baker S.E."/>
            <person name="Ciuffetti L.M."/>
            <person name="Grigoriev I.V."/>
            <person name="Zhong S."/>
            <person name="Turgeon B.G."/>
        </authorList>
    </citation>
    <scope>NUCLEOTIDE SEQUENCE [LARGE SCALE GENOMIC DNA]</scope>
    <source>
        <strain evidence="4 5">FI3</strain>
    </source>
</reference>
<dbReference type="EMBL" id="KI968727">
    <property type="protein sequence ID" value="EUN27715.1"/>
    <property type="molecule type" value="Genomic_DNA"/>
</dbReference>
<keyword evidence="1" id="KW-0812">Transmembrane</keyword>
<organism evidence="4 5">
    <name type="scientific">Bipolaris victoriae (strain FI3)</name>
    <name type="common">Victoria blight of oats agent</name>
    <name type="synonym">Cochliobolus victoriae</name>
    <dbReference type="NCBI Taxonomy" id="930091"/>
    <lineage>
        <taxon>Eukaryota</taxon>
        <taxon>Fungi</taxon>
        <taxon>Dikarya</taxon>
        <taxon>Ascomycota</taxon>
        <taxon>Pezizomycotina</taxon>
        <taxon>Dothideomycetes</taxon>
        <taxon>Pleosporomycetidae</taxon>
        <taxon>Pleosporales</taxon>
        <taxon>Pleosporineae</taxon>
        <taxon>Pleosporaceae</taxon>
        <taxon>Bipolaris</taxon>
    </lineage>
</organism>
<proteinExistence type="predicted"/>